<dbReference type="Gene3D" id="1.20.1250.40">
    <property type="match status" value="2"/>
</dbReference>
<dbReference type="InterPro" id="IPR006590">
    <property type="entry name" value="RNA_pol_Rpb4/RPC9_core"/>
</dbReference>
<name>A0A2S4PYG1_9PEZI</name>
<accession>A0A2S4PYG1</accession>
<dbReference type="Pfam" id="PF03874">
    <property type="entry name" value="RNA_pol_Rpb4"/>
    <property type="match status" value="1"/>
</dbReference>
<feature type="domain" description="RNA polymerase Rpb4/RPC9 core" evidence="5">
    <location>
        <begin position="27"/>
        <end position="176"/>
    </location>
</feature>
<comment type="caution">
    <text evidence="6">The sequence shown here is derived from an EMBL/GenBank/DDBJ whole genome shotgun (WGS) entry which is preliminary data.</text>
</comment>
<reference evidence="6 7" key="1">
    <citation type="submission" date="2017-10" db="EMBL/GenBank/DDBJ databases">
        <title>Development of genomic resources for the powdery mildew, Erysiphe pulchra.</title>
        <authorList>
            <person name="Wadl P.A."/>
            <person name="Mack B.M."/>
            <person name="Moore G."/>
            <person name="Beltz S.B."/>
        </authorList>
    </citation>
    <scope>NUCLEOTIDE SEQUENCE [LARGE SCALE GENOMIC DNA]</scope>
    <source>
        <strain evidence="6">Cflorida</strain>
    </source>
</reference>
<evidence type="ECO:0000256" key="3">
    <source>
        <dbReference type="ARBA" id="ARBA00025724"/>
    </source>
</evidence>
<dbReference type="AlphaFoldDB" id="A0A2S4PYG1"/>
<feature type="non-terminal residue" evidence="6">
    <location>
        <position position="176"/>
    </location>
</feature>
<dbReference type="InterPro" id="IPR045222">
    <property type="entry name" value="Rpb4-like"/>
</dbReference>
<proteinExistence type="inferred from homology"/>
<dbReference type="GO" id="GO:0000166">
    <property type="term" value="F:nucleotide binding"/>
    <property type="evidence" value="ECO:0007669"/>
    <property type="project" value="InterPro"/>
</dbReference>
<comment type="subcellular location">
    <subcellularLocation>
        <location evidence="1">Nucleus</location>
    </subcellularLocation>
</comment>
<dbReference type="InterPro" id="IPR005574">
    <property type="entry name" value="Rpb4/RPC9"/>
</dbReference>
<dbReference type="OrthoDB" id="2186918at2759"/>
<evidence type="ECO:0000256" key="4">
    <source>
        <dbReference type="SAM" id="MobiDB-lite"/>
    </source>
</evidence>
<protein>
    <recommendedName>
        <fullName evidence="5">RNA polymerase Rpb4/RPC9 core domain-containing protein</fullName>
    </recommendedName>
</protein>
<dbReference type="InterPro" id="IPR010997">
    <property type="entry name" value="HRDC-like_sf"/>
</dbReference>
<keyword evidence="7" id="KW-1185">Reference proteome</keyword>
<dbReference type="GO" id="GO:0005634">
    <property type="term" value="C:nucleus"/>
    <property type="evidence" value="ECO:0007669"/>
    <property type="project" value="UniProtKB-SubCell"/>
</dbReference>
<dbReference type="STRING" id="225359.A0A2S4PYG1"/>
<keyword evidence="2" id="KW-0539">Nucleus</keyword>
<dbReference type="SMART" id="SM00657">
    <property type="entry name" value="RPOL4c"/>
    <property type="match status" value="1"/>
</dbReference>
<organism evidence="6 7">
    <name type="scientific">Erysiphe pulchra</name>
    <dbReference type="NCBI Taxonomy" id="225359"/>
    <lineage>
        <taxon>Eukaryota</taxon>
        <taxon>Fungi</taxon>
        <taxon>Dikarya</taxon>
        <taxon>Ascomycota</taxon>
        <taxon>Pezizomycotina</taxon>
        <taxon>Leotiomycetes</taxon>
        <taxon>Erysiphales</taxon>
        <taxon>Erysiphaceae</taxon>
        <taxon>Erysiphe</taxon>
    </lineage>
</organism>
<dbReference type="Proteomes" id="UP000237438">
    <property type="component" value="Unassembled WGS sequence"/>
</dbReference>
<evidence type="ECO:0000259" key="5">
    <source>
        <dbReference type="SMART" id="SM00657"/>
    </source>
</evidence>
<dbReference type="EMBL" id="PEDP01000197">
    <property type="protein sequence ID" value="POS87072.1"/>
    <property type="molecule type" value="Genomic_DNA"/>
</dbReference>
<gene>
    <name evidence="6" type="ORF">EPUL_000424</name>
</gene>
<feature type="compositionally biased region" description="Polar residues" evidence="4">
    <location>
        <begin position="1"/>
        <end position="10"/>
    </location>
</feature>
<dbReference type="GO" id="GO:0006352">
    <property type="term" value="P:DNA-templated transcription initiation"/>
    <property type="evidence" value="ECO:0007669"/>
    <property type="project" value="InterPro"/>
</dbReference>
<dbReference type="InterPro" id="IPR038324">
    <property type="entry name" value="Rpb4/RPC9_sf"/>
</dbReference>
<evidence type="ECO:0000313" key="6">
    <source>
        <dbReference type="EMBL" id="POS87072.1"/>
    </source>
</evidence>
<sequence>MSGYNPTSRSRAPPQGDEEASTELKLGEFQDVDALTHSEAALVISALMQKRRLNGKDRLGETEMLLKTTEYLDHFARFKRKENVEAVERLLSAHKELAKFERAQLGTFSHTFPIHTIFFSLPALQIPGKSRSNFRKNSIIETNQNCSTGSLCCDTAEEAKTLIPSLQDKIGDDELQ</sequence>
<evidence type="ECO:0000256" key="2">
    <source>
        <dbReference type="ARBA" id="ARBA00023242"/>
    </source>
</evidence>
<dbReference type="SUPFAM" id="SSF47819">
    <property type="entry name" value="HRDC-like"/>
    <property type="match status" value="2"/>
</dbReference>
<feature type="region of interest" description="Disordered" evidence="4">
    <location>
        <begin position="1"/>
        <end position="21"/>
    </location>
</feature>
<dbReference type="GO" id="GO:0030880">
    <property type="term" value="C:RNA polymerase complex"/>
    <property type="evidence" value="ECO:0007669"/>
    <property type="project" value="InterPro"/>
</dbReference>
<evidence type="ECO:0000313" key="7">
    <source>
        <dbReference type="Proteomes" id="UP000237438"/>
    </source>
</evidence>
<comment type="similarity">
    <text evidence="3">Belongs to the eukaryotic RPB4 RNA polymerase subunit family.</text>
</comment>
<dbReference type="PANTHER" id="PTHR21297">
    <property type="entry name" value="DNA-DIRECTED RNA POLYMERASE II"/>
    <property type="match status" value="1"/>
</dbReference>
<evidence type="ECO:0000256" key="1">
    <source>
        <dbReference type="ARBA" id="ARBA00004123"/>
    </source>
</evidence>